<dbReference type="GO" id="GO:0017111">
    <property type="term" value="F:ribonucleoside triphosphate phosphatase activity"/>
    <property type="evidence" value="ECO:0007669"/>
    <property type="project" value="InterPro"/>
</dbReference>
<sequence length="147" mass="16793">MIWKPHVTVAAVIEQDGKFLLVEEETDDGPLFNQPAGHWEPGETLTDGVIREAQEETAYTFTPQSLLGIYSWHHPRKDITYLRFAFTGSVGAHDTQQSLDTGIIRAVWLTLDEMRATRSRHRSPLVLQCVEDYLAGRRFPLDLISHY</sequence>
<dbReference type="KEGG" id="slac:SKTS_12180"/>
<dbReference type="InterPro" id="IPR015797">
    <property type="entry name" value="NUDIX_hydrolase-like_dom_sf"/>
</dbReference>
<proteinExistence type="inferred from homology"/>
<dbReference type="Pfam" id="PF00293">
    <property type="entry name" value="NUDIX"/>
    <property type="match status" value="1"/>
</dbReference>
<gene>
    <name evidence="4" type="primary">nudJ</name>
    <name evidence="6" type="ORF">SKTS_12180</name>
</gene>
<dbReference type="InterPro" id="IPR033713">
    <property type="entry name" value="NudJ"/>
</dbReference>
<dbReference type="EMBL" id="AP022853">
    <property type="protein sequence ID" value="BCB26332.1"/>
    <property type="molecule type" value="Genomic_DNA"/>
</dbReference>
<evidence type="ECO:0000256" key="1">
    <source>
        <dbReference type="ARBA" id="ARBA00007608"/>
    </source>
</evidence>
<comment type="subunit">
    <text evidence="2 4">Monomer.</text>
</comment>
<evidence type="ECO:0000259" key="5">
    <source>
        <dbReference type="PROSITE" id="PS51462"/>
    </source>
</evidence>
<evidence type="ECO:0000256" key="3">
    <source>
        <dbReference type="ARBA" id="ARBA00015552"/>
    </source>
</evidence>
<protein>
    <recommendedName>
        <fullName evidence="3 4">Phosphatase NudJ</fullName>
        <ecNumber evidence="4">3.6.1.-</ecNumber>
    </recommendedName>
</protein>
<dbReference type="PROSITE" id="PS51462">
    <property type="entry name" value="NUDIX"/>
    <property type="match status" value="1"/>
</dbReference>
<accession>A0A6F8VBI9</accession>
<evidence type="ECO:0000256" key="4">
    <source>
        <dbReference type="RuleBase" id="RU364043"/>
    </source>
</evidence>
<organism evidence="6 7">
    <name type="scientific">Sulfurimicrobium lacus</name>
    <dbReference type="NCBI Taxonomy" id="2715678"/>
    <lineage>
        <taxon>Bacteria</taxon>
        <taxon>Pseudomonadati</taxon>
        <taxon>Pseudomonadota</taxon>
        <taxon>Betaproteobacteria</taxon>
        <taxon>Nitrosomonadales</taxon>
        <taxon>Sulfuricellaceae</taxon>
        <taxon>Sulfurimicrobium</taxon>
    </lineage>
</organism>
<dbReference type="EC" id="3.6.1.-" evidence="4"/>
<evidence type="ECO:0000313" key="6">
    <source>
        <dbReference type="EMBL" id="BCB26332.1"/>
    </source>
</evidence>
<keyword evidence="4" id="KW-0460">Magnesium</keyword>
<name>A0A6F8VBI9_9PROT</name>
<comment type="cofactor">
    <cofactor evidence="4">
        <name>Mg(2+)</name>
        <dbReference type="ChEBI" id="CHEBI:18420"/>
    </cofactor>
</comment>
<dbReference type="Gene3D" id="3.90.79.10">
    <property type="entry name" value="Nucleoside Triphosphate Pyrophosphohydrolase"/>
    <property type="match status" value="1"/>
</dbReference>
<dbReference type="PANTHER" id="PTHR43222">
    <property type="entry name" value="NUDIX HYDROLASE 23"/>
    <property type="match status" value="1"/>
</dbReference>
<evidence type="ECO:0000256" key="2">
    <source>
        <dbReference type="ARBA" id="ARBA00011245"/>
    </source>
</evidence>
<dbReference type="InterPro" id="IPR000086">
    <property type="entry name" value="NUDIX_hydrolase_dom"/>
</dbReference>
<keyword evidence="4 6" id="KW-0378">Hydrolase</keyword>
<comment type="similarity">
    <text evidence="1 4">Belongs to the Nudix hydrolase family. NudJ subfamily.</text>
</comment>
<keyword evidence="7" id="KW-1185">Reference proteome</keyword>
<dbReference type="AlphaFoldDB" id="A0A6F8VBI9"/>
<dbReference type="CDD" id="cd03675">
    <property type="entry name" value="NUDIX_Hydrolase"/>
    <property type="match status" value="1"/>
</dbReference>
<dbReference type="GO" id="GO:0017110">
    <property type="term" value="F:nucleoside diphosphate phosphatase activity"/>
    <property type="evidence" value="ECO:0007669"/>
    <property type="project" value="InterPro"/>
</dbReference>
<dbReference type="Proteomes" id="UP000502260">
    <property type="component" value="Chromosome"/>
</dbReference>
<reference evidence="7" key="1">
    <citation type="submission" date="2020-03" db="EMBL/GenBank/DDBJ databases">
        <title>Complete genome sequence of sulfur-oxidizing bacterium skT11.</title>
        <authorList>
            <person name="Kanda M."/>
            <person name="Kojima H."/>
            <person name="Fukui M."/>
        </authorList>
    </citation>
    <scope>NUCLEOTIDE SEQUENCE [LARGE SCALE GENOMIC DNA]</scope>
    <source>
        <strain evidence="7">skT11</strain>
    </source>
</reference>
<evidence type="ECO:0000313" key="7">
    <source>
        <dbReference type="Proteomes" id="UP000502260"/>
    </source>
</evidence>
<dbReference type="SUPFAM" id="SSF55811">
    <property type="entry name" value="Nudix"/>
    <property type="match status" value="1"/>
</dbReference>
<dbReference type="RefSeq" id="WP_173061853.1">
    <property type="nucleotide sequence ID" value="NZ_AP022853.1"/>
</dbReference>
<dbReference type="GO" id="GO:0004787">
    <property type="term" value="F:thiamine diphosphate phosphatase activity"/>
    <property type="evidence" value="ECO:0007669"/>
    <property type="project" value="InterPro"/>
</dbReference>
<feature type="domain" description="Nudix hydrolase" evidence="5">
    <location>
        <begin position="4"/>
        <end position="132"/>
    </location>
</feature>
<dbReference type="PANTHER" id="PTHR43222:SF11">
    <property type="entry name" value="PHOSPHATASE NUDJ"/>
    <property type="match status" value="1"/>
</dbReference>